<accession>A0A0E9UUM6</accession>
<dbReference type="EMBL" id="GBXM01039909">
    <property type="protein sequence ID" value="JAH68668.1"/>
    <property type="molecule type" value="Transcribed_RNA"/>
</dbReference>
<proteinExistence type="predicted"/>
<sequence length="34" mass="3845">MWTTPAVIYPEEARSEITQAPVSSAQIKKNKNKK</sequence>
<protein>
    <submittedName>
        <fullName evidence="1">Uncharacterized protein</fullName>
    </submittedName>
</protein>
<evidence type="ECO:0000313" key="1">
    <source>
        <dbReference type="EMBL" id="JAH68668.1"/>
    </source>
</evidence>
<name>A0A0E9UUM6_ANGAN</name>
<organism evidence="1">
    <name type="scientific">Anguilla anguilla</name>
    <name type="common">European freshwater eel</name>
    <name type="synonym">Muraena anguilla</name>
    <dbReference type="NCBI Taxonomy" id="7936"/>
    <lineage>
        <taxon>Eukaryota</taxon>
        <taxon>Metazoa</taxon>
        <taxon>Chordata</taxon>
        <taxon>Craniata</taxon>
        <taxon>Vertebrata</taxon>
        <taxon>Euteleostomi</taxon>
        <taxon>Actinopterygii</taxon>
        <taxon>Neopterygii</taxon>
        <taxon>Teleostei</taxon>
        <taxon>Anguilliformes</taxon>
        <taxon>Anguillidae</taxon>
        <taxon>Anguilla</taxon>
    </lineage>
</organism>
<reference evidence="1" key="1">
    <citation type="submission" date="2014-11" db="EMBL/GenBank/DDBJ databases">
        <authorList>
            <person name="Amaro Gonzalez C."/>
        </authorList>
    </citation>
    <scope>NUCLEOTIDE SEQUENCE</scope>
</reference>
<dbReference type="AlphaFoldDB" id="A0A0E9UUM6"/>
<reference evidence="1" key="2">
    <citation type="journal article" date="2015" name="Fish Shellfish Immunol.">
        <title>Early steps in the European eel (Anguilla anguilla)-Vibrio vulnificus interaction in the gills: Role of the RtxA13 toxin.</title>
        <authorList>
            <person name="Callol A."/>
            <person name="Pajuelo D."/>
            <person name="Ebbesson L."/>
            <person name="Teles M."/>
            <person name="MacKenzie S."/>
            <person name="Amaro C."/>
        </authorList>
    </citation>
    <scope>NUCLEOTIDE SEQUENCE</scope>
</reference>